<sequence>MVTSVIGKIFLEAYNEKHNKAYTPKSFFVEVYYPRFFGHEKYLMTAGNSPFENPKLSWKDMILGRKPFESADRRKERLDKFLAKIDTGLPDASIAVGYPSVDTLSTTSGQVSIVREEVDPAECYLSWIGAGLGIGVQGGLTILFSKPDILLDIAEGWDLYRNYLNTTPRMRGNQINTWNGQWLKKKYNTRDSSSSLDFPDKFSMKDDLVEIQTLPWVDLIAAVSRRFPDPRMMGYVYNIGQTNTTVGFIPFVLSPIRKVHDLYEHHFGTKNSKRAMKLFGTAFGFSMACKEGVIGLKALEPKGLSSLMKKGKIPSYKSDDEEQIIQYETYQIWLLAMLNNEELWDKAKAFAQTLQDFSLGGKTARTVRSNMVKILLESTNKRAFIDGMGKIVEEADASMNEFEDIASTINTMPSDNVPYFLTLMRFHYAVINSKNSNNE</sequence>
<organism evidence="1 2">
    <name type="scientific">Porphyromonas endodontalis (strain ATCC 35406 / DSM 24491 / JCM 8526 / CCUG 16442 / BCRC 14492 / NCTC 13058 / HG 370)</name>
    <name type="common">Bacteroides endodontalis</name>
    <dbReference type="NCBI Taxonomy" id="553175"/>
    <lineage>
        <taxon>Bacteria</taxon>
        <taxon>Pseudomonadati</taxon>
        <taxon>Bacteroidota</taxon>
        <taxon>Bacteroidia</taxon>
        <taxon>Bacteroidales</taxon>
        <taxon>Porphyromonadaceae</taxon>
        <taxon>Porphyromonas</taxon>
    </lineage>
</organism>
<name>C3JAD1_POREA</name>
<dbReference type="eggNOG" id="ENOG502ZAWG">
    <property type="taxonomic scope" value="Bacteria"/>
</dbReference>
<protein>
    <submittedName>
        <fullName evidence="1">Uncharacterized protein</fullName>
    </submittedName>
</protein>
<evidence type="ECO:0000313" key="2">
    <source>
        <dbReference type="Proteomes" id="UP000004295"/>
    </source>
</evidence>
<dbReference type="Proteomes" id="UP000004295">
    <property type="component" value="Unassembled WGS sequence"/>
</dbReference>
<dbReference type="STRING" id="553175.POREN0001_0167"/>
<evidence type="ECO:0000313" key="1">
    <source>
        <dbReference type="EMBL" id="EEN82662.1"/>
    </source>
</evidence>
<keyword evidence="2" id="KW-1185">Reference proteome</keyword>
<dbReference type="AlphaFoldDB" id="C3JAD1"/>
<proteinExistence type="predicted"/>
<reference evidence="1 2" key="1">
    <citation type="submission" date="2009-04" db="EMBL/GenBank/DDBJ databases">
        <authorList>
            <person name="Sebastian Y."/>
            <person name="Madupu R."/>
            <person name="Durkin A.S."/>
            <person name="Torralba M."/>
            <person name="Methe B."/>
            <person name="Sutton G.G."/>
            <person name="Strausberg R.L."/>
            <person name="Nelson K.E."/>
        </authorList>
    </citation>
    <scope>NUCLEOTIDE SEQUENCE [LARGE SCALE GENOMIC DNA]</scope>
    <source>
        <strain evidence="2">ATCC 35406 / DSM 24491 / JCM 8526 / CCUG 16442 / BCRC 14492 / NCTC 13058 / HG 370</strain>
    </source>
</reference>
<dbReference type="RefSeq" id="WP_004333553.1">
    <property type="nucleotide sequence ID" value="NZ_ACNN01000020.1"/>
</dbReference>
<accession>C3JAD1</accession>
<dbReference type="EMBL" id="ACNN01000020">
    <property type="protein sequence ID" value="EEN82662.1"/>
    <property type="molecule type" value="Genomic_DNA"/>
</dbReference>
<dbReference type="GeneID" id="93365179"/>
<gene>
    <name evidence="1" type="ORF">POREN0001_0167</name>
</gene>
<comment type="caution">
    <text evidence="1">The sequence shown here is derived from an EMBL/GenBank/DDBJ whole genome shotgun (WGS) entry which is preliminary data.</text>
</comment>